<dbReference type="Proteomes" id="UP000028194">
    <property type="component" value="Chromosome"/>
</dbReference>
<proteinExistence type="predicted"/>
<dbReference type="GeneID" id="41598926"/>
<evidence type="ECO:0000313" key="2">
    <source>
        <dbReference type="Proteomes" id="UP000028194"/>
    </source>
</evidence>
<reference evidence="1 2" key="1">
    <citation type="journal article" date="2014" name="PLoS ONE">
        <title>Genome Sequence of Candidatus Nitrososphaera evergladensis from Group I.1b Enriched from Everglades Soil Reveals Novel Genomic Features of the Ammonia-Oxidizing Archaea.</title>
        <authorList>
            <person name="Zhalnina K.V."/>
            <person name="Dias R."/>
            <person name="Leonard M.T."/>
            <person name="Dorr de Quadros P."/>
            <person name="Camargo F.A."/>
            <person name="Drew J.C."/>
            <person name="Farmerie W.G."/>
            <person name="Daroub S.H."/>
            <person name="Triplett E.W."/>
        </authorList>
    </citation>
    <scope>NUCLEOTIDE SEQUENCE [LARGE SCALE GENOMIC DNA]</scope>
    <source>
        <strain evidence="1 2">SR1</strain>
    </source>
</reference>
<dbReference type="AlphaFoldDB" id="A0A075MVN0"/>
<evidence type="ECO:0000313" key="1">
    <source>
        <dbReference type="EMBL" id="AIF85300.1"/>
    </source>
</evidence>
<accession>A0A075MVN0</accession>
<dbReference type="KEGG" id="nev:NTE_03271"/>
<sequence>MVPVFILGNQIMVSIAVNKVFLMPKSSASVARESYQQHLESLDYLKKILDEEWISKQSQTKPPKLNRKQIDNMSFLRIGTHKHPLVLLIEDAERDLESMLTTNASPTEAILKASKIAESLRILTDNGIARVAEKIESIKNATDDTYQKTIYEIEVGAAYLKKGHKVEFVATQHKAGKRTFDLLVDCAIELECKKKDRASNSGKRNKDYWTTIATRANKLMTYLGLNYMIIIKTLLNLEEEDMEFISKKLDELIRAKKEGSFSYLEKGVSIFLTRTGEKDQDIEATELEFRTSEPLDFTIGPKGELMKRDDGKTYWRNTRFFGFKTSHLRDRAGSVIDSIADASGQFSGTRPAIIYIDLNIFMASDLEKDLQVIIPMIMAILAKTTSIAAVVITNEVLTEDRQKITFIKRILINENAKHRLPESFGIPEDLP</sequence>
<protein>
    <submittedName>
        <fullName evidence="1">Uncharacterized protein</fullName>
    </submittedName>
</protein>
<gene>
    <name evidence="1" type="ORF">NTE_03271</name>
</gene>
<dbReference type="RefSeq" id="WP_148701730.1">
    <property type="nucleotide sequence ID" value="NZ_CP007174.1"/>
</dbReference>
<dbReference type="EMBL" id="CP007174">
    <property type="protein sequence ID" value="AIF85300.1"/>
    <property type="molecule type" value="Genomic_DNA"/>
</dbReference>
<organism evidence="1 2">
    <name type="scientific">Candidatus Nitrososphaera evergladensis SR1</name>
    <dbReference type="NCBI Taxonomy" id="1459636"/>
    <lineage>
        <taxon>Archaea</taxon>
        <taxon>Nitrososphaerota</taxon>
        <taxon>Nitrososphaeria</taxon>
        <taxon>Nitrososphaerales</taxon>
        <taxon>Nitrososphaeraceae</taxon>
        <taxon>Nitrososphaera</taxon>
    </lineage>
</organism>
<name>A0A075MVN0_9ARCH</name>
<dbReference type="HOGENOM" id="CLU_635547_0_0_2"/>
<keyword evidence="2" id="KW-1185">Reference proteome</keyword>
<dbReference type="STRING" id="1459636.NTE_03271"/>
<dbReference type="OrthoDB" id="386129at2157"/>